<dbReference type="CDD" id="cd18809">
    <property type="entry name" value="SF1_C_RecD"/>
    <property type="match status" value="1"/>
</dbReference>
<sequence length="96" mass="10656">MFFELPDGSIKSVLPSRMPEHETAYAMTIHKSQGSEFAHTFMILPADFSPLLTKELIYTGITRAKSRFTLVADGKVVGKGIRHKTLRHSGLALRLG</sequence>
<dbReference type="EMBL" id="BBMS01000069">
    <property type="protein sequence ID" value="GAL29643.1"/>
    <property type="molecule type" value="Genomic_DNA"/>
</dbReference>
<feature type="domain" description="UvrD-like helicase C-terminal" evidence="1">
    <location>
        <begin position="24"/>
        <end position="71"/>
    </location>
</feature>
<organism evidence="2 3">
    <name type="scientific">Vibrio variabilis</name>
    <dbReference type="NCBI Taxonomy" id="990271"/>
    <lineage>
        <taxon>Bacteria</taxon>
        <taxon>Pseudomonadati</taxon>
        <taxon>Pseudomonadota</taxon>
        <taxon>Gammaproteobacteria</taxon>
        <taxon>Vibrionales</taxon>
        <taxon>Vibrionaceae</taxon>
        <taxon>Vibrio</taxon>
    </lineage>
</organism>
<name>A0ABQ0JLM0_9VIBR</name>
<keyword evidence="3" id="KW-1185">Reference proteome</keyword>
<evidence type="ECO:0000313" key="3">
    <source>
        <dbReference type="Proteomes" id="UP000029223"/>
    </source>
</evidence>
<accession>A0ABQ0JLM0</accession>
<dbReference type="InterPro" id="IPR027785">
    <property type="entry name" value="UvrD-like_helicase_C"/>
</dbReference>
<dbReference type="EC" id="3.1.11.5" evidence="2"/>
<reference evidence="3" key="1">
    <citation type="submission" date="2014-09" db="EMBL/GenBank/DDBJ databases">
        <title>Vibrio variabilis JCM 19239. (C206) whole genome shotgun sequence.</title>
        <authorList>
            <person name="Sawabe T."/>
            <person name="Meirelles P."/>
            <person name="Nakanishi M."/>
            <person name="Sayaka M."/>
            <person name="Hattori M."/>
            <person name="Ohkuma M."/>
        </authorList>
    </citation>
    <scope>NUCLEOTIDE SEQUENCE [LARGE SCALE GENOMIC DNA]</scope>
    <source>
        <strain evidence="3">JCM 19239</strain>
    </source>
</reference>
<comment type="caution">
    <text evidence="2">The sequence shown here is derived from an EMBL/GenBank/DDBJ whole genome shotgun (WGS) entry which is preliminary data.</text>
</comment>
<proteinExistence type="predicted"/>
<keyword evidence="2" id="KW-0378">Hydrolase</keyword>
<dbReference type="Gene3D" id="3.40.50.300">
    <property type="entry name" value="P-loop containing nucleotide triphosphate hydrolases"/>
    <property type="match status" value="1"/>
</dbReference>
<evidence type="ECO:0000259" key="1">
    <source>
        <dbReference type="Pfam" id="PF13538"/>
    </source>
</evidence>
<gene>
    <name evidence="2" type="ORF">JCM19239_7907</name>
</gene>
<dbReference type="GO" id="GO:0008854">
    <property type="term" value="F:exodeoxyribonuclease V activity"/>
    <property type="evidence" value="ECO:0007669"/>
    <property type="project" value="UniProtKB-EC"/>
</dbReference>
<dbReference type="Pfam" id="PF13538">
    <property type="entry name" value="UvrD_C_2"/>
    <property type="match status" value="1"/>
</dbReference>
<reference evidence="3" key="2">
    <citation type="submission" date="2014-09" db="EMBL/GenBank/DDBJ databases">
        <authorList>
            <consortium name="NBRP consortium"/>
            <person name="Sawabe T."/>
            <person name="Meirelles P."/>
            <person name="Nakanishi M."/>
            <person name="Sayaka M."/>
            <person name="Hattori M."/>
            <person name="Ohkuma M."/>
        </authorList>
    </citation>
    <scope>NUCLEOTIDE SEQUENCE [LARGE SCALE GENOMIC DNA]</scope>
    <source>
        <strain evidence="3">JCM 19239</strain>
    </source>
</reference>
<dbReference type="SUPFAM" id="SSF52540">
    <property type="entry name" value="P-loop containing nucleoside triphosphate hydrolases"/>
    <property type="match status" value="1"/>
</dbReference>
<dbReference type="Proteomes" id="UP000029223">
    <property type="component" value="Unassembled WGS sequence"/>
</dbReference>
<protein>
    <submittedName>
        <fullName evidence="2">Exodeoxyribonuclease V alpha chain</fullName>
        <ecNumber evidence="2">3.1.11.5</ecNumber>
    </submittedName>
</protein>
<evidence type="ECO:0000313" key="2">
    <source>
        <dbReference type="EMBL" id="GAL29643.1"/>
    </source>
</evidence>
<dbReference type="InterPro" id="IPR027417">
    <property type="entry name" value="P-loop_NTPase"/>
</dbReference>